<protein>
    <submittedName>
        <fullName evidence="2">Uncharacterized protein DUF4835</fullName>
    </submittedName>
</protein>
<organism evidence="2 3">
    <name type="scientific">Dinghuibacter silviterrae</name>
    <dbReference type="NCBI Taxonomy" id="1539049"/>
    <lineage>
        <taxon>Bacteria</taxon>
        <taxon>Pseudomonadati</taxon>
        <taxon>Bacteroidota</taxon>
        <taxon>Chitinophagia</taxon>
        <taxon>Chitinophagales</taxon>
        <taxon>Chitinophagaceae</taxon>
        <taxon>Dinghuibacter</taxon>
    </lineage>
</organism>
<evidence type="ECO:0000313" key="3">
    <source>
        <dbReference type="Proteomes" id="UP000294498"/>
    </source>
</evidence>
<dbReference type="OrthoDB" id="9773381at2"/>
<proteinExistence type="predicted"/>
<keyword evidence="3" id="KW-1185">Reference proteome</keyword>
<dbReference type="Pfam" id="PF16119">
    <property type="entry name" value="DUF4835"/>
    <property type="match status" value="1"/>
</dbReference>
<evidence type="ECO:0000256" key="1">
    <source>
        <dbReference type="SAM" id="SignalP"/>
    </source>
</evidence>
<dbReference type="InterPro" id="IPR032274">
    <property type="entry name" value="DUF4835"/>
</dbReference>
<gene>
    <name evidence="2" type="ORF">EDB95_3495</name>
</gene>
<keyword evidence="1" id="KW-0732">Signal</keyword>
<name>A0A4R8DEM6_9BACT</name>
<feature type="signal peptide" evidence="1">
    <location>
        <begin position="1"/>
        <end position="22"/>
    </location>
</feature>
<dbReference type="Proteomes" id="UP000294498">
    <property type="component" value="Unassembled WGS sequence"/>
</dbReference>
<accession>A0A4R8DEM6</accession>
<dbReference type="AlphaFoldDB" id="A0A4R8DEM6"/>
<feature type="chain" id="PRO_5020886256" evidence="1">
    <location>
        <begin position="23"/>
        <end position="309"/>
    </location>
</feature>
<sequence>MSAIKTGLLLAAFALLGRPALGQELQARVSVSGARMPTTVDRRVYQALQTALSDFLNNRKWTGETYQTNERIECSFLLNLTGSPDVDTYSANLVVQAARPVYGSSYNSPLINFQDNDVQFKYVLFTSLLFDDNRVQGSDPLVANLTAIFAYYAYLIVGFDDESFSLKGGDPYFQKAWNIVNNAPDGSGIKGWNAFDGGSVNRYQLAENLQNSRYSLIHDVYYQYYRQGMDQMTTDDQKARSGVLTALTDMDNINQESPGTAIRQFFFQGKSTELGNLFAKANMSDKARALDLLQRLDVSNINKYKQLLK</sequence>
<dbReference type="EMBL" id="SODV01000002">
    <property type="protein sequence ID" value="TDW95684.1"/>
    <property type="molecule type" value="Genomic_DNA"/>
</dbReference>
<comment type="caution">
    <text evidence="2">The sequence shown here is derived from an EMBL/GenBank/DDBJ whole genome shotgun (WGS) entry which is preliminary data.</text>
</comment>
<reference evidence="2 3" key="1">
    <citation type="submission" date="2019-03" db="EMBL/GenBank/DDBJ databases">
        <title>Genomic Encyclopedia of Type Strains, Phase IV (KMG-IV): sequencing the most valuable type-strain genomes for metagenomic binning, comparative biology and taxonomic classification.</title>
        <authorList>
            <person name="Goeker M."/>
        </authorList>
    </citation>
    <scope>NUCLEOTIDE SEQUENCE [LARGE SCALE GENOMIC DNA]</scope>
    <source>
        <strain evidence="2 3">DSM 100059</strain>
    </source>
</reference>
<evidence type="ECO:0000313" key="2">
    <source>
        <dbReference type="EMBL" id="TDW95684.1"/>
    </source>
</evidence>
<dbReference type="RefSeq" id="WP_133995282.1">
    <property type="nucleotide sequence ID" value="NZ_SODV01000002.1"/>
</dbReference>